<accession>A0A1R3KQ30</accession>
<gene>
    <name evidence="1" type="ORF">COLO4_05745</name>
</gene>
<dbReference type="Proteomes" id="UP000187203">
    <property type="component" value="Unassembled WGS sequence"/>
</dbReference>
<organism evidence="1 2">
    <name type="scientific">Corchorus olitorius</name>
    <dbReference type="NCBI Taxonomy" id="93759"/>
    <lineage>
        <taxon>Eukaryota</taxon>
        <taxon>Viridiplantae</taxon>
        <taxon>Streptophyta</taxon>
        <taxon>Embryophyta</taxon>
        <taxon>Tracheophyta</taxon>
        <taxon>Spermatophyta</taxon>
        <taxon>Magnoliopsida</taxon>
        <taxon>eudicotyledons</taxon>
        <taxon>Gunneridae</taxon>
        <taxon>Pentapetalae</taxon>
        <taxon>rosids</taxon>
        <taxon>malvids</taxon>
        <taxon>Malvales</taxon>
        <taxon>Malvaceae</taxon>
        <taxon>Grewioideae</taxon>
        <taxon>Apeibeae</taxon>
        <taxon>Corchorus</taxon>
    </lineage>
</organism>
<dbReference type="AlphaFoldDB" id="A0A1R3KQ30"/>
<keyword evidence="2" id="KW-1185">Reference proteome</keyword>
<reference evidence="2" key="1">
    <citation type="submission" date="2013-09" db="EMBL/GenBank/DDBJ databases">
        <title>Corchorus olitorius genome sequencing.</title>
        <authorList>
            <person name="Alam M."/>
            <person name="Haque M.S."/>
            <person name="Islam M.S."/>
            <person name="Emdad E.M."/>
            <person name="Islam M.M."/>
            <person name="Ahmed B."/>
            <person name="Halim A."/>
            <person name="Hossen Q.M.M."/>
            <person name="Hossain M.Z."/>
            <person name="Ahmed R."/>
            <person name="Khan M.M."/>
            <person name="Islam R."/>
            <person name="Rashid M.M."/>
            <person name="Khan S.A."/>
            <person name="Rahman M.S."/>
            <person name="Alam M."/>
            <person name="Yahiya A.S."/>
            <person name="Khan M.S."/>
            <person name="Azam M.S."/>
            <person name="Haque T."/>
            <person name="Lashkar M.Z.H."/>
            <person name="Akhand A.I."/>
            <person name="Morshed G."/>
            <person name="Roy S."/>
            <person name="Uddin K.S."/>
            <person name="Rabeya T."/>
            <person name="Hossain A.S."/>
            <person name="Chowdhury A."/>
            <person name="Snigdha A.R."/>
            <person name="Mortoza M.S."/>
            <person name="Matin S.A."/>
            <person name="Hoque S.M.E."/>
            <person name="Islam M.K."/>
            <person name="Roy D.K."/>
            <person name="Haider R."/>
            <person name="Moosa M.M."/>
            <person name="Elias S.M."/>
            <person name="Hasan A.M."/>
            <person name="Jahan S."/>
            <person name="Shafiuddin M."/>
            <person name="Mahmood N."/>
            <person name="Shommy N.S."/>
        </authorList>
    </citation>
    <scope>NUCLEOTIDE SEQUENCE [LARGE SCALE GENOMIC DNA]</scope>
    <source>
        <strain evidence="2">cv. O-4</strain>
    </source>
</reference>
<protein>
    <submittedName>
        <fullName evidence="1">Uncharacterized protein</fullName>
    </submittedName>
</protein>
<proteinExistence type="predicted"/>
<sequence>MDSEAYPGVTLLLKSCEDHWGKGKPTIFRCVELACGVCLDLFGANQWPPHHVVRVYDDAHDLNMQS</sequence>
<evidence type="ECO:0000313" key="1">
    <source>
        <dbReference type="EMBL" id="OMP09164.1"/>
    </source>
</evidence>
<evidence type="ECO:0000313" key="2">
    <source>
        <dbReference type="Proteomes" id="UP000187203"/>
    </source>
</evidence>
<name>A0A1R3KQ30_9ROSI</name>
<comment type="caution">
    <text evidence="1">The sequence shown here is derived from an EMBL/GenBank/DDBJ whole genome shotgun (WGS) entry which is preliminary data.</text>
</comment>
<dbReference type="EMBL" id="AWUE01012447">
    <property type="protein sequence ID" value="OMP09164.1"/>
    <property type="molecule type" value="Genomic_DNA"/>
</dbReference>